<feature type="domain" description="Cyclic nucleotide-binding" evidence="3">
    <location>
        <begin position="15"/>
        <end position="117"/>
    </location>
</feature>
<keyword evidence="2" id="KW-0812">Transmembrane</keyword>
<keyword evidence="2" id="KW-1133">Transmembrane helix</keyword>
<proteinExistence type="predicted"/>
<feature type="transmembrane region" description="Helical" evidence="2">
    <location>
        <begin position="296"/>
        <end position="315"/>
    </location>
</feature>
<dbReference type="InterPro" id="IPR050503">
    <property type="entry name" value="cAMP-dep_PK_reg_su-like"/>
</dbReference>
<dbReference type="Gene3D" id="2.60.120.10">
    <property type="entry name" value="Jelly Rolls"/>
    <property type="match status" value="2"/>
</dbReference>
<protein>
    <recommendedName>
        <fullName evidence="3">Cyclic nucleotide-binding domain-containing protein</fullName>
    </recommendedName>
</protein>
<evidence type="ECO:0000313" key="4">
    <source>
        <dbReference type="EMBL" id="BBI35495.1"/>
    </source>
</evidence>
<reference evidence="4 5" key="1">
    <citation type="submission" date="2019-01" db="EMBL/GenBank/DDBJ databases">
        <title>Complete genome sequence of Cohnella hallensis HS21 isolated from Korean fir (Abies koreana) rhizospheric soil.</title>
        <authorList>
            <person name="Jiang L."/>
            <person name="Kang S.W."/>
            <person name="Kim S."/>
            <person name="Jung J."/>
            <person name="Kim C.Y."/>
            <person name="Kim D.H."/>
            <person name="Kim S.W."/>
            <person name="Lee J."/>
        </authorList>
    </citation>
    <scope>NUCLEOTIDE SEQUENCE [LARGE SCALE GENOMIC DNA]</scope>
    <source>
        <strain evidence="4 5">HS21</strain>
    </source>
</reference>
<keyword evidence="2" id="KW-0472">Membrane</keyword>
<feature type="domain" description="Cyclic nucleotide-binding" evidence="3">
    <location>
        <begin position="146"/>
        <end position="261"/>
    </location>
</feature>
<dbReference type="GO" id="GO:0030552">
    <property type="term" value="F:cAMP binding"/>
    <property type="evidence" value="ECO:0007669"/>
    <property type="project" value="TreeGrafter"/>
</dbReference>
<dbReference type="PROSITE" id="PS00889">
    <property type="entry name" value="CNMP_BINDING_2"/>
    <property type="match status" value="1"/>
</dbReference>
<feature type="transmembrane region" description="Helical" evidence="2">
    <location>
        <begin position="422"/>
        <end position="445"/>
    </location>
</feature>
<sequence length="607" mass="67416">MSFEVAIDFLRDHSLLHGIPENELQIAASSIETVSFADGEPLLIEGDTSDDCFFIMSGKVQVSSRNLVGKTLLLAELGSGSLVGEMGLLHNERRTARVTAIGDVVALRMEREAFELLADRSPLFYESILLTVRIRMIHRMLRSASIWSAIPDAELRGLAEITLIRKVTKSDLLVAKGSLVDQFFMITKGRVEIHGSKKQKSFLREGDFFGETGLLTDTSSEVEIVASEDSELLVMGKSEFQYVLNYYAPVRKQFLEIVRIRTPHLLSKVALEYRDEIIEEEQKPVPPKAKERWVDILLWLGGGFVVLSIIALFLQSNWLNIAALIVGGIVGPVTFVSFIRSHQLLGFSQARLGLVFLLSAIIAVPLAWFLERIWLFDVGVSHFDFAHFRLPLSVSVIEESAKLLVCIALVRTKQMHFLMDAVVFGAAAGMGFAAIESVIYGWSHLEGASSVGMFSVLWIRALLSPFGHGTWTAIAAAAIWFGTSASRSKGLNKASSWSKVWRAAALLTLVILLHAMWDFRFTNGLAKMGMMVSVGIVGLTLLYFLIRAGRREELHALTTLNPYVQESLRFIDPEEKAADELRCDSCGTVSPKETRYCARCGHALRMK</sequence>
<name>A0A3T1DC31_9BACL</name>
<dbReference type="AlphaFoldDB" id="A0A3T1DC31"/>
<feature type="transmembrane region" description="Helical" evidence="2">
    <location>
        <begin position="457"/>
        <end position="480"/>
    </location>
</feature>
<dbReference type="Proteomes" id="UP000289856">
    <property type="component" value="Chromosome"/>
</dbReference>
<gene>
    <name evidence="4" type="ORF">KCTCHS21_48940</name>
</gene>
<dbReference type="SMART" id="SM00100">
    <property type="entry name" value="cNMP"/>
    <property type="match status" value="2"/>
</dbReference>
<dbReference type="InterPro" id="IPR000595">
    <property type="entry name" value="cNMP-bd_dom"/>
</dbReference>
<feature type="transmembrane region" description="Helical" evidence="2">
    <location>
        <begin position="529"/>
        <end position="546"/>
    </location>
</feature>
<feature type="transmembrane region" description="Helical" evidence="2">
    <location>
        <begin position="321"/>
        <end position="339"/>
    </location>
</feature>
<dbReference type="GO" id="GO:0005829">
    <property type="term" value="C:cytosol"/>
    <property type="evidence" value="ECO:0007669"/>
    <property type="project" value="TreeGrafter"/>
</dbReference>
<dbReference type="Pfam" id="PF13367">
    <property type="entry name" value="PrsW-protease"/>
    <property type="match status" value="1"/>
</dbReference>
<keyword evidence="1" id="KW-0010">Activator</keyword>
<evidence type="ECO:0000313" key="5">
    <source>
        <dbReference type="Proteomes" id="UP000289856"/>
    </source>
</evidence>
<dbReference type="KEGG" id="cohn:KCTCHS21_48940"/>
<dbReference type="InterPro" id="IPR026898">
    <property type="entry name" value="PrsW"/>
</dbReference>
<dbReference type="PROSITE" id="PS50042">
    <property type="entry name" value="CNMP_BINDING_3"/>
    <property type="match status" value="2"/>
</dbReference>
<dbReference type="InterPro" id="IPR018488">
    <property type="entry name" value="cNMP-bd_CS"/>
</dbReference>
<evidence type="ECO:0000256" key="1">
    <source>
        <dbReference type="ARBA" id="ARBA00023159"/>
    </source>
</evidence>
<feature type="transmembrane region" description="Helical" evidence="2">
    <location>
        <begin position="500"/>
        <end position="517"/>
    </location>
</feature>
<accession>A0A3T1DC31</accession>
<organism evidence="4 5">
    <name type="scientific">Cohnella abietis</name>
    <dbReference type="NCBI Taxonomy" id="2507935"/>
    <lineage>
        <taxon>Bacteria</taxon>
        <taxon>Bacillati</taxon>
        <taxon>Bacillota</taxon>
        <taxon>Bacilli</taxon>
        <taxon>Bacillales</taxon>
        <taxon>Paenibacillaceae</taxon>
        <taxon>Cohnella</taxon>
    </lineage>
</organism>
<dbReference type="GO" id="GO:0005952">
    <property type="term" value="C:cAMP-dependent protein kinase complex"/>
    <property type="evidence" value="ECO:0007669"/>
    <property type="project" value="InterPro"/>
</dbReference>
<dbReference type="PANTHER" id="PTHR11635:SF165">
    <property type="entry name" value="CAMP_CGMP-DEPENDENT 3',5'-CAMP_CGMP PHOSPHODIESTERASE B"/>
    <property type="match status" value="1"/>
</dbReference>
<keyword evidence="5" id="KW-1185">Reference proteome</keyword>
<dbReference type="PANTHER" id="PTHR11635">
    <property type="entry name" value="CAMP-DEPENDENT PROTEIN KINASE REGULATORY CHAIN"/>
    <property type="match status" value="1"/>
</dbReference>
<evidence type="ECO:0000259" key="3">
    <source>
        <dbReference type="PROSITE" id="PS50042"/>
    </source>
</evidence>
<dbReference type="InterPro" id="IPR018490">
    <property type="entry name" value="cNMP-bd_dom_sf"/>
</dbReference>
<dbReference type="SUPFAM" id="SSF51206">
    <property type="entry name" value="cAMP-binding domain-like"/>
    <property type="match status" value="2"/>
</dbReference>
<dbReference type="GO" id="GO:0004862">
    <property type="term" value="F:cAMP-dependent protein kinase inhibitor activity"/>
    <property type="evidence" value="ECO:0007669"/>
    <property type="project" value="TreeGrafter"/>
</dbReference>
<dbReference type="EMBL" id="AP019400">
    <property type="protein sequence ID" value="BBI35495.1"/>
    <property type="molecule type" value="Genomic_DNA"/>
</dbReference>
<dbReference type="GO" id="GO:0008233">
    <property type="term" value="F:peptidase activity"/>
    <property type="evidence" value="ECO:0007669"/>
    <property type="project" value="InterPro"/>
</dbReference>
<dbReference type="GO" id="GO:0034236">
    <property type="term" value="F:protein kinase A catalytic subunit binding"/>
    <property type="evidence" value="ECO:0007669"/>
    <property type="project" value="TreeGrafter"/>
</dbReference>
<dbReference type="CDD" id="cd00038">
    <property type="entry name" value="CAP_ED"/>
    <property type="match status" value="2"/>
</dbReference>
<dbReference type="InterPro" id="IPR014710">
    <property type="entry name" value="RmlC-like_jellyroll"/>
</dbReference>
<dbReference type="Pfam" id="PF00027">
    <property type="entry name" value="cNMP_binding"/>
    <property type="match status" value="2"/>
</dbReference>
<dbReference type="OrthoDB" id="153483at2"/>
<feature type="transmembrane region" description="Helical" evidence="2">
    <location>
        <begin position="351"/>
        <end position="370"/>
    </location>
</feature>
<dbReference type="RefSeq" id="WP_130614210.1">
    <property type="nucleotide sequence ID" value="NZ_AP019400.1"/>
</dbReference>
<evidence type="ECO:0000256" key="2">
    <source>
        <dbReference type="SAM" id="Phobius"/>
    </source>
</evidence>